<reference evidence="2" key="1">
    <citation type="submission" date="2020-08" db="EMBL/GenBank/DDBJ databases">
        <title>Sulfitobacter aestuariivivens sp. nov., isolated from a tidal flat.</title>
        <authorList>
            <person name="Park S."/>
            <person name="Yoon J.-H."/>
        </authorList>
    </citation>
    <scope>NUCLEOTIDE SEQUENCE</scope>
    <source>
        <strain evidence="2">TSTF-M16</strain>
    </source>
</reference>
<dbReference type="EMBL" id="JACTAG010000001">
    <property type="protein sequence ID" value="MBD3663784.1"/>
    <property type="molecule type" value="Genomic_DNA"/>
</dbReference>
<dbReference type="GO" id="GO:0016787">
    <property type="term" value="F:hydrolase activity"/>
    <property type="evidence" value="ECO:0007669"/>
    <property type="project" value="UniProtKB-KW"/>
</dbReference>
<evidence type="ECO:0000313" key="2">
    <source>
        <dbReference type="EMBL" id="MBD3663784.1"/>
    </source>
</evidence>
<dbReference type="PROSITE" id="PS51257">
    <property type="entry name" value="PROKAR_LIPOPROTEIN"/>
    <property type="match status" value="1"/>
</dbReference>
<sequence length="351" mass="38309">MKAIRLPLLGLAFAASCTPVPDRVAFSTAVPAASVQNIYVTTGRLPSTGEVDLKQDRNAKTRFVKYAVSIPPTHALGQIEWPDETVDPNTDFAVVGTDDLENSKGFINRIKAERDDEVAIFVHGYNNTPSEALYRFAQIGHDFEITSPRILFAWPSAGTATGYVYDRDSVLFSRDPLADLLTQISRTTNKEITLMAHSMGAHLTMEVLRQLAITGRRDVLDDLRVVALLAPDIDPDIFRAQARAIGTLPDPFVIMTSSQDRALNLSAFLNIGRQKVGDLSRAKDVAGLNITLFDFTALADGSNLDHLVPMTSPAAIAVLRDLVRSDRKGRPDLSQFDIAPDGVIRARAPQG</sequence>
<keyword evidence="3" id="KW-1185">Reference proteome</keyword>
<comment type="caution">
    <text evidence="2">The sequence shown here is derived from an EMBL/GenBank/DDBJ whole genome shotgun (WGS) entry which is preliminary data.</text>
</comment>
<feature type="signal peptide" evidence="1">
    <location>
        <begin position="1"/>
        <end position="17"/>
    </location>
</feature>
<dbReference type="Proteomes" id="UP000635142">
    <property type="component" value="Unassembled WGS sequence"/>
</dbReference>
<evidence type="ECO:0000256" key="1">
    <source>
        <dbReference type="SAM" id="SignalP"/>
    </source>
</evidence>
<dbReference type="PANTHER" id="PTHR36513">
    <property type="entry name" value="ABC TRANSMEMBRANE TYPE-1 DOMAIN-CONTAINING PROTEIN"/>
    <property type="match status" value="1"/>
</dbReference>
<dbReference type="PANTHER" id="PTHR36513:SF1">
    <property type="entry name" value="TRANSMEMBRANE PROTEIN"/>
    <property type="match status" value="1"/>
</dbReference>
<dbReference type="Pfam" id="PF05990">
    <property type="entry name" value="DUF900"/>
    <property type="match status" value="1"/>
</dbReference>
<dbReference type="InterPro" id="IPR029058">
    <property type="entry name" value="AB_hydrolase_fold"/>
</dbReference>
<feature type="chain" id="PRO_5037847645" evidence="1">
    <location>
        <begin position="18"/>
        <end position="351"/>
    </location>
</feature>
<accession>A0A927D2G3</accession>
<dbReference type="RefSeq" id="WP_191074719.1">
    <property type="nucleotide sequence ID" value="NZ_JACTAG010000001.1"/>
</dbReference>
<dbReference type="InterPro" id="IPR014586">
    <property type="entry name" value="UCP033909"/>
</dbReference>
<evidence type="ECO:0000313" key="3">
    <source>
        <dbReference type="Proteomes" id="UP000635142"/>
    </source>
</evidence>
<protein>
    <submittedName>
        <fullName evidence="2">Alpha/beta hydrolase</fullName>
    </submittedName>
</protein>
<organism evidence="2 3">
    <name type="scientific">Sulfitobacter aestuariivivens</name>
    <dbReference type="NCBI Taxonomy" id="2766981"/>
    <lineage>
        <taxon>Bacteria</taxon>
        <taxon>Pseudomonadati</taxon>
        <taxon>Pseudomonadota</taxon>
        <taxon>Alphaproteobacteria</taxon>
        <taxon>Rhodobacterales</taxon>
        <taxon>Roseobacteraceae</taxon>
        <taxon>Sulfitobacter</taxon>
    </lineage>
</organism>
<dbReference type="InterPro" id="IPR010297">
    <property type="entry name" value="DUF900_hydrolase"/>
</dbReference>
<dbReference type="SUPFAM" id="SSF53474">
    <property type="entry name" value="alpha/beta-Hydrolases"/>
    <property type="match status" value="1"/>
</dbReference>
<dbReference type="PIRSF" id="PIRSF033909">
    <property type="entry name" value="UCP033909"/>
    <property type="match status" value="1"/>
</dbReference>
<keyword evidence="1" id="KW-0732">Signal</keyword>
<gene>
    <name evidence="2" type="ORF">H9Q16_07620</name>
</gene>
<dbReference type="AlphaFoldDB" id="A0A927D2G3"/>
<dbReference type="Gene3D" id="3.40.50.1820">
    <property type="entry name" value="alpha/beta hydrolase"/>
    <property type="match status" value="1"/>
</dbReference>
<name>A0A927D2G3_9RHOB</name>
<keyword evidence="2" id="KW-0378">Hydrolase</keyword>
<proteinExistence type="predicted"/>